<evidence type="ECO:0000313" key="1">
    <source>
        <dbReference type="Ensembl" id="ENSCUSP00005001831.1"/>
    </source>
</evidence>
<reference evidence="1" key="2">
    <citation type="submission" date="2025-08" db="UniProtKB">
        <authorList>
            <consortium name="Ensembl"/>
        </authorList>
    </citation>
    <scope>IDENTIFICATION</scope>
</reference>
<proteinExistence type="predicted"/>
<keyword evidence="2" id="KW-1185">Reference proteome</keyword>
<dbReference type="Ensembl" id="ENSCUST00005001931.1">
    <property type="protein sequence ID" value="ENSCUSP00005001831.1"/>
    <property type="gene ID" value="ENSCUSG00005001268.1"/>
</dbReference>
<organism evidence="1 2">
    <name type="scientific">Catharus ustulatus</name>
    <name type="common">Russet-backed thrush</name>
    <name type="synonym">Hylocichla ustulatus</name>
    <dbReference type="NCBI Taxonomy" id="91951"/>
    <lineage>
        <taxon>Eukaryota</taxon>
        <taxon>Metazoa</taxon>
        <taxon>Chordata</taxon>
        <taxon>Craniata</taxon>
        <taxon>Vertebrata</taxon>
        <taxon>Euteleostomi</taxon>
        <taxon>Archelosauria</taxon>
        <taxon>Archosauria</taxon>
        <taxon>Dinosauria</taxon>
        <taxon>Saurischia</taxon>
        <taxon>Theropoda</taxon>
        <taxon>Coelurosauria</taxon>
        <taxon>Aves</taxon>
        <taxon>Neognathae</taxon>
        <taxon>Neoaves</taxon>
        <taxon>Telluraves</taxon>
        <taxon>Australaves</taxon>
        <taxon>Passeriformes</taxon>
        <taxon>Turdidae</taxon>
        <taxon>Catharus</taxon>
    </lineage>
</organism>
<dbReference type="Proteomes" id="UP000694563">
    <property type="component" value="Chromosome 1"/>
</dbReference>
<name>A0A8C3TR64_CATUS</name>
<accession>A0A8C3TR64</accession>
<sequence>MNIIRKSKRPMLTSAGRDISILKTSSAWFGIFALPSCSNLGSEIMHSLLKYLLNPFRSCAGSSGAVSEPLPECFFFSLSLNVRL</sequence>
<evidence type="ECO:0000313" key="2">
    <source>
        <dbReference type="Proteomes" id="UP000694563"/>
    </source>
</evidence>
<reference evidence="1" key="3">
    <citation type="submission" date="2025-09" db="UniProtKB">
        <authorList>
            <consortium name="Ensembl"/>
        </authorList>
    </citation>
    <scope>IDENTIFICATION</scope>
</reference>
<dbReference type="AlphaFoldDB" id="A0A8C3TR64"/>
<protein>
    <submittedName>
        <fullName evidence="1">Uncharacterized protein</fullName>
    </submittedName>
</protein>
<reference evidence="1" key="1">
    <citation type="submission" date="2020-10" db="EMBL/GenBank/DDBJ databases">
        <title>Catharus ustulatus (Swainson's thrush) genome, bCatUst1, primary haplotype v2.</title>
        <authorList>
            <person name="Delmore K."/>
            <person name="Vafadar M."/>
            <person name="Formenti G."/>
            <person name="Chow W."/>
            <person name="Pelan S."/>
            <person name="Howe K."/>
            <person name="Rhie A."/>
            <person name="Mountcastle J."/>
            <person name="Haase B."/>
            <person name="Fedrigo O."/>
            <person name="Jarvis E.D."/>
        </authorList>
    </citation>
    <scope>NUCLEOTIDE SEQUENCE [LARGE SCALE GENOMIC DNA]</scope>
</reference>